<evidence type="ECO:0000313" key="7">
    <source>
        <dbReference type="EnsemblMetazoa" id="PHUM492620-PA"/>
    </source>
</evidence>
<dbReference type="SMART" id="SM00093">
    <property type="entry name" value="SERPIN"/>
    <property type="match status" value="1"/>
</dbReference>
<dbReference type="PROSITE" id="PS00284">
    <property type="entry name" value="SERPIN"/>
    <property type="match status" value="1"/>
</dbReference>
<evidence type="ECO:0000313" key="6">
    <source>
        <dbReference type="EMBL" id="EEB17921.1"/>
    </source>
</evidence>
<dbReference type="Proteomes" id="UP000009046">
    <property type="component" value="Unassembled WGS sequence"/>
</dbReference>
<dbReference type="Gene3D" id="3.30.497.10">
    <property type="entry name" value="Antithrombin, subunit I, domain 2"/>
    <property type="match status" value="1"/>
</dbReference>
<dbReference type="InParanoid" id="E0VX15"/>
<dbReference type="CTD" id="8235953"/>
<dbReference type="SUPFAM" id="SSF56574">
    <property type="entry name" value="Serpins"/>
    <property type="match status" value="1"/>
</dbReference>
<evidence type="ECO:0000313" key="8">
    <source>
        <dbReference type="Proteomes" id="UP000009046"/>
    </source>
</evidence>
<evidence type="ECO:0000256" key="3">
    <source>
        <dbReference type="RuleBase" id="RU000411"/>
    </source>
</evidence>
<keyword evidence="2" id="KW-0722">Serine protease inhibitor</keyword>
<dbReference type="VEuPathDB" id="VectorBase:PHUM492620"/>
<gene>
    <name evidence="7" type="primary">8235953</name>
    <name evidence="6" type="ORF">Phum_PHUM492620</name>
</gene>
<accession>E0VX15</accession>
<name>E0VX15_PEDHC</name>
<dbReference type="KEGG" id="phu:Phum_PHUM492620"/>
<dbReference type="EMBL" id="DS235824">
    <property type="protein sequence ID" value="EEB17921.1"/>
    <property type="molecule type" value="Genomic_DNA"/>
</dbReference>
<keyword evidence="8" id="KW-1185">Reference proteome</keyword>
<dbReference type="STRING" id="121224.E0VX15"/>
<dbReference type="EnsemblMetazoa" id="PHUM492620-RA">
    <property type="protein sequence ID" value="PHUM492620-PA"/>
    <property type="gene ID" value="PHUM492620"/>
</dbReference>
<reference evidence="7" key="3">
    <citation type="submission" date="2020-05" db="UniProtKB">
        <authorList>
            <consortium name="EnsemblMetazoa"/>
        </authorList>
    </citation>
    <scope>IDENTIFICATION</scope>
    <source>
        <strain evidence="7">USDA</strain>
    </source>
</reference>
<evidence type="ECO:0000259" key="5">
    <source>
        <dbReference type="SMART" id="SM00093"/>
    </source>
</evidence>
<dbReference type="GeneID" id="8235953"/>
<dbReference type="OMA" id="WAQDESN"/>
<dbReference type="InterPro" id="IPR042185">
    <property type="entry name" value="Serpin_sf_2"/>
</dbReference>
<keyword evidence="4" id="KW-0732">Signal</keyword>
<dbReference type="Pfam" id="PF00079">
    <property type="entry name" value="Serpin"/>
    <property type="match status" value="1"/>
</dbReference>
<dbReference type="InterPro" id="IPR036186">
    <property type="entry name" value="Serpin_sf"/>
</dbReference>
<organism>
    <name type="scientific">Pediculus humanus subsp. corporis</name>
    <name type="common">Body louse</name>
    <dbReference type="NCBI Taxonomy" id="121224"/>
    <lineage>
        <taxon>Eukaryota</taxon>
        <taxon>Metazoa</taxon>
        <taxon>Ecdysozoa</taxon>
        <taxon>Arthropoda</taxon>
        <taxon>Hexapoda</taxon>
        <taxon>Insecta</taxon>
        <taxon>Pterygota</taxon>
        <taxon>Neoptera</taxon>
        <taxon>Paraneoptera</taxon>
        <taxon>Psocodea</taxon>
        <taxon>Troctomorpha</taxon>
        <taxon>Phthiraptera</taxon>
        <taxon>Anoplura</taxon>
        <taxon>Pediculidae</taxon>
        <taxon>Pediculus</taxon>
    </lineage>
</organism>
<dbReference type="InterPro" id="IPR000215">
    <property type="entry name" value="Serpin_fam"/>
</dbReference>
<dbReference type="InterPro" id="IPR042178">
    <property type="entry name" value="Serpin_sf_1"/>
</dbReference>
<sequence>MVFSPISIWTILAVLLEGSTGKTENELKLKLKMSYRDHDEGVQILRSRYNDVIRSLEDKNGTSTEFSSLNFVITDKNVTSEFKKIFENYYHGKYFNIDNKKSNLFSVVVNGWAQDESNGRIKSIVSSDMLDNVVMILGNAVYFKSKWKYPFDSSDTFPMPFKNDNGKVIANIPMMNVAAVLPLGYNSYLDSQIIEIPYEDDVTSMIIILPHQKTGLEKVLSLMKSLTLDEIIPKNTSEETVQISLPKFRVTSKMYLNDIFQKELPTMFSSQSAEFHRIGKDVFVSKIYHKAEIENSEEGTIVSAVSRVQFPYKSSSSVFRADHPFVYLINDIKTRTILFAGTFSNPFMATTSF</sequence>
<feature type="chain" id="PRO_5011412736" evidence="4">
    <location>
        <begin position="22"/>
        <end position="353"/>
    </location>
</feature>
<dbReference type="PANTHER" id="PTHR11461:SF367">
    <property type="entry name" value="GH21475P-RELATED"/>
    <property type="match status" value="1"/>
</dbReference>
<dbReference type="PANTHER" id="PTHR11461">
    <property type="entry name" value="SERINE PROTEASE INHIBITOR, SERPIN"/>
    <property type="match status" value="1"/>
</dbReference>
<evidence type="ECO:0000256" key="1">
    <source>
        <dbReference type="ARBA" id="ARBA00022690"/>
    </source>
</evidence>
<dbReference type="Gene3D" id="2.30.39.10">
    <property type="entry name" value="Alpha-1-antitrypsin, domain 1"/>
    <property type="match status" value="1"/>
</dbReference>
<reference evidence="6" key="1">
    <citation type="submission" date="2007-04" db="EMBL/GenBank/DDBJ databases">
        <title>Annotation of Pediculus humanus corporis strain USDA.</title>
        <authorList>
            <person name="Kirkness E."/>
            <person name="Hannick L."/>
            <person name="Hass B."/>
            <person name="Bruggner R."/>
            <person name="Lawson D."/>
            <person name="Bidwell S."/>
            <person name="Joardar V."/>
            <person name="Caler E."/>
            <person name="Walenz B."/>
            <person name="Inman J."/>
            <person name="Schobel S."/>
            <person name="Galinsky K."/>
            <person name="Amedeo P."/>
            <person name="Strausberg R."/>
        </authorList>
    </citation>
    <scope>NUCLEOTIDE SEQUENCE</scope>
    <source>
        <strain evidence="6">USDA</strain>
    </source>
</reference>
<dbReference type="OrthoDB" id="9440847at2759"/>
<dbReference type="eggNOG" id="KOG2392">
    <property type="taxonomic scope" value="Eukaryota"/>
</dbReference>
<comment type="similarity">
    <text evidence="3">Belongs to the serpin family.</text>
</comment>
<dbReference type="AlphaFoldDB" id="E0VX15"/>
<protein>
    <submittedName>
        <fullName evidence="6 7">Serine protease inhibitor, putative</fullName>
    </submittedName>
</protein>
<dbReference type="InterPro" id="IPR023796">
    <property type="entry name" value="Serpin_dom"/>
</dbReference>
<dbReference type="GO" id="GO:0005615">
    <property type="term" value="C:extracellular space"/>
    <property type="evidence" value="ECO:0007669"/>
    <property type="project" value="InterPro"/>
</dbReference>
<proteinExistence type="inferred from homology"/>
<dbReference type="EMBL" id="AAZO01005958">
    <property type="status" value="NOT_ANNOTATED_CDS"/>
    <property type="molecule type" value="Genomic_DNA"/>
</dbReference>
<dbReference type="GO" id="GO:0004867">
    <property type="term" value="F:serine-type endopeptidase inhibitor activity"/>
    <property type="evidence" value="ECO:0007669"/>
    <property type="project" value="UniProtKB-KW"/>
</dbReference>
<evidence type="ECO:0000256" key="2">
    <source>
        <dbReference type="ARBA" id="ARBA00022900"/>
    </source>
</evidence>
<dbReference type="RefSeq" id="XP_002430659.1">
    <property type="nucleotide sequence ID" value="XM_002430614.1"/>
</dbReference>
<keyword evidence="1" id="KW-0646">Protease inhibitor</keyword>
<reference evidence="6" key="2">
    <citation type="submission" date="2007-04" db="EMBL/GenBank/DDBJ databases">
        <title>The genome of the human body louse.</title>
        <authorList>
            <consortium name="The Human Body Louse Genome Consortium"/>
            <person name="Kirkness E."/>
            <person name="Walenz B."/>
            <person name="Hass B."/>
            <person name="Bruggner R."/>
            <person name="Strausberg R."/>
        </authorList>
    </citation>
    <scope>NUCLEOTIDE SEQUENCE</scope>
    <source>
        <strain evidence="6">USDA</strain>
    </source>
</reference>
<dbReference type="HOGENOM" id="CLU_023330_0_2_1"/>
<evidence type="ECO:0000256" key="4">
    <source>
        <dbReference type="SAM" id="SignalP"/>
    </source>
</evidence>
<feature type="signal peptide" evidence="4">
    <location>
        <begin position="1"/>
        <end position="21"/>
    </location>
</feature>
<dbReference type="InterPro" id="IPR023795">
    <property type="entry name" value="Serpin_CS"/>
</dbReference>
<feature type="domain" description="Serpin" evidence="5">
    <location>
        <begin position="1"/>
        <end position="346"/>
    </location>
</feature>